<feature type="transmembrane region" description="Helical" evidence="7">
    <location>
        <begin position="759"/>
        <end position="779"/>
    </location>
</feature>
<evidence type="ECO:0000256" key="5">
    <source>
        <dbReference type="ARBA" id="ARBA00023136"/>
    </source>
</evidence>
<evidence type="ECO:0000313" key="11">
    <source>
        <dbReference type="Proteomes" id="UP000294850"/>
    </source>
</evidence>
<feature type="domain" description="ABC3 transporter permease C-terminal" evidence="8">
    <location>
        <begin position="676"/>
        <end position="785"/>
    </location>
</feature>
<evidence type="ECO:0000256" key="7">
    <source>
        <dbReference type="SAM" id="Phobius"/>
    </source>
</evidence>
<feature type="domain" description="MacB-like periplasmic core" evidence="9">
    <location>
        <begin position="20"/>
        <end position="242"/>
    </location>
</feature>
<keyword evidence="11" id="KW-1185">Reference proteome</keyword>
<dbReference type="GO" id="GO:0022857">
    <property type="term" value="F:transmembrane transporter activity"/>
    <property type="evidence" value="ECO:0007669"/>
    <property type="project" value="TreeGrafter"/>
</dbReference>
<evidence type="ECO:0000259" key="8">
    <source>
        <dbReference type="Pfam" id="PF02687"/>
    </source>
</evidence>
<evidence type="ECO:0000256" key="2">
    <source>
        <dbReference type="ARBA" id="ARBA00022475"/>
    </source>
</evidence>
<feature type="transmembrane region" description="Helical" evidence="7">
    <location>
        <begin position="725"/>
        <end position="744"/>
    </location>
</feature>
<evidence type="ECO:0000256" key="4">
    <source>
        <dbReference type="ARBA" id="ARBA00022989"/>
    </source>
</evidence>
<comment type="similarity">
    <text evidence="6">Belongs to the ABC-4 integral membrane protein family.</text>
</comment>
<feature type="domain" description="ABC3 transporter permease C-terminal" evidence="8">
    <location>
        <begin position="291"/>
        <end position="407"/>
    </location>
</feature>
<evidence type="ECO:0000259" key="9">
    <source>
        <dbReference type="Pfam" id="PF12704"/>
    </source>
</evidence>
<dbReference type="Pfam" id="PF12704">
    <property type="entry name" value="MacB_PCD"/>
    <property type="match status" value="1"/>
</dbReference>
<dbReference type="InterPro" id="IPR003838">
    <property type="entry name" value="ABC3_permease_C"/>
</dbReference>
<dbReference type="GO" id="GO:0005886">
    <property type="term" value="C:plasma membrane"/>
    <property type="evidence" value="ECO:0007669"/>
    <property type="project" value="UniProtKB-SubCell"/>
</dbReference>
<dbReference type="AlphaFoldDB" id="A0A4R5E0T8"/>
<evidence type="ECO:0000256" key="3">
    <source>
        <dbReference type="ARBA" id="ARBA00022692"/>
    </source>
</evidence>
<dbReference type="PANTHER" id="PTHR30572">
    <property type="entry name" value="MEMBRANE COMPONENT OF TRANSPORTER-RELATED"/>
    <property type="match status" value="1"/>
</dbReference>
<feature type="transmembrane region" description="Helical" evidence="7">
    <location>
        <begin position="379"/>
        <end position="402"/>
    </location>
</feature>
<feature type="transmembrane region" description="Helical" evidence="7">
    <location>
        <begin position="21"/>
        <end position="42"/>
    </location>
</feature>
<feature type="transmembrane region" description="Helical" evidence="7">
    <location>
        <begin position="423"/>
        <end position="447"/>
    </location>
</feature>
<dbReference type="EMBL" id="SMFL01000001">
    <property type="protein sequence ID" value="TDE18540.1"/>
    <property type="molecule type" value="Genomic_DNA"/>
</dbReference>
<evidence type="ECO:0000313" key="10">
    <source>
        <dbReference type="EMBL" id="TDE18540.1"/>
    </source>
</evidence>
<dbReference type="Pfam" id="PF02687">
    <property type="entry name" value="FtsX"/>
    <property type="match status" value="2"/>
</dbReference>
<sequence length="796" mass="89806">MLKNYLKIALRNLAKHKVYSFINIAGLATGMAVAMLIGLWLYDELSYNRYHENYDRIAQVMQHQTFNGNTGTQNANPYVMAEEIRNSYGENFKYALQSTWTGSHVLTSGDKKFTKMGNYFEPQVTEMLSLKMLKGDRAGLKEPNSILLSESVAKTFFGEADPVGKIMQIDNKQNVRVTGVYEDLPHNSDFRELTFIAPWQLFVNDSQWLKELDTPWGANFTQTFVQIADQADMDQVSAKIKDLKINKVPQEDRKYKPEVFLHPMRKWHLYSEWKNGVISGGRIQFVWLFGIIGGFVLLLACINFMNLSTARSEKRAKEVGIRKAVGSLRKQLVLQFFSESLLVVFFAFVLAILLVHLILPFFNEVAGKEMTILWTSPLFWLFGIGFCLLTGIVAGSYPALYLSSFQPVKVLKGTFRVGRYAAIPRKVLVVLQFTVSVTLIIGTIIVFRQIQFAKNRPIGYDRNGLVAMYMSTPEIHNHFDIVRDELKKMGAVMEIAESGSPTTEIWNTNGGFEWEGKDPAQAVDFPNNEITEGYGKTVGWQFLVGRDFSRDFASDSAAFVINEAAGKFLGLKNSVAVGFTLHWNGKPFKIIGVIKDMVVQSPYEPVRASIFHLSGDMKGVVLMKLNPARSAHESLAKIETIFKKFDPATPFSYEFVDDAYAKKFGDEERIGKLATFFAVLAVFISCLGLFGLASFVAEQRTKEIGIRKVLGASVFNLWRLLSNDFVLLVIISCLISAPIAWYLLDGWLMKYEYRTEISWWIFVLSAAGALVITLLTVSFQSIKAALMDPVRSLKTE</sequence>
<organism evidence="10 11">
    <name type="scientific">Dyadobacter psychrotolerans</name>
    <dbReference type="NCBI Taxonomy" id="2541721"/>
    <lineage>
        <taxon>Bacteria</taxon>
        <taxon>Pseudomonadati</taxon>
        <taxon>Bacteroidota</taxon>
        <taxon>Cytophagia</taxon>
        <taxon>Cytophagales</taxon>
        <taxon>Spirosomataceae</taxon>
        <taxon>Dyadobacter</taxon>
    </lineage>
</organism>
<dbReference type="OrthoDB" id="5933722at2"/>
<gene>
    <name evidence="10" type="ORF">E0F88_03100</name>
</gene>
<feature type="transmembrane region" description="Helical" evidence="7">
    <location>
        <begin position="673"/>
        <end position="697"/>
    </location>
</feature>
<dbReference type="PANTHER" id="PTHR30572:SF4">
    <property type="entry name" value="ABC TRANSPORTER PERMEASE YTRF"/>
    <property type="match status" value="1"/>
</dbReference>
<dbReference type="InterPro" id="IPR025857">
    <property type="entry name" value="MacB_PCD"/>
</dbReference>
<dbReference type="Proteomes" id="UP000294850">
    <property type="component" value="Unassembled WGS sequence"/>
</dbReference>
<evidence type="ECO:0000256" key="1">
    <source>
        <dbReference type="ARBA" id="ARBA00004651"/>
    </source>
</evidence>
<keyword evidence="4 7" id="KW-1133">Transmembrane helix</keyword>
<feature type="transmembrane region" description="Helical" evidence="7">
    <location>
        <begin position="332"/>
        <end position="359"/>
    </location>
</feature>
<protein>
    <submittedName>
        <fullName evidence="10">FtsX-like permease family protein</fullName>
    </submittedName>
</protein>
<evidence type="ECO:0000256" key="6">
    <source>
        <dbReference type="ARBA" id="ARBA00038076"/>
    </source>
</evidence>
<name>A0A4R5E0T8_9BACT</name>
<feature type="transmembrane region" description="Helical" evidence="7">
    <location>
        <begin position="285"/>
        <end position="307"/>
    </location>
</feature>
<proteinExistence type="inferred from homology"/>
<comment type="subcellular location">
    <subcellularLocation>
        <location evidence="1">Cell membrane</location>
        <topology evidence="1">Multi-pass membrane protein</topology>
    </subcellularLocation>
</comment>
<dbReference type="RefSeq" id="WP_131956544.1">
    <property type="nucleotide sequence ID" value="NZ_SMFL01000001.1"/>
</dbReference>
<keyword evidence="3 7" id="KW-0812">Transmembrane</keyword>
<dbReference type="InterPro" id="IPR050250">
    <property type="entry name" value="Macrolide_Exporter_MacB"/>
</dbReference>
<keyword evidence="2" id="KW-1003">Cell membrane</keyword>
<keyword evidence="5 7" id="KW-0472">Membrane</keyword>
<reference evidence="10 11" key="1">
    <citation type="submission" date="2019-03" db="EMBL/GenBank/DDBJ databases">
        <title>Dyadobacter AR-3-6 sp. nov., isolated from arctic soil.</title>
        <authorList>
            <person name="Chaudhary D.K."/>
        </authorList>
    </citation>
    <scope>NUCLEOTIDE SEQUENCE [LARGE SCALE GENOMIC DNA]</scope>
    <source>
        <strain evidence="10 11">AR-3-6</strain>
    </source>
</reference>
<comment type="caution">
    <text evidence="10">The sequence shown here is derived from an EMBL/GenBank/DDBJ whole genome shotgun (WGS) entry which is preliminary data.</text>
</comment>
<accession>A0A4R5E0T8</accession>